<dbReference type="HOGENOM" id="CLU_1360068_0_0_1"/>
<dbReference type="Proteomes" id="UP000001631">
    <property type="component" value="Unassembled WGS sequence"/>
</dbReference>
<dbReference type="InParanoid" id="C0NC39"/>
<evidence type="ECO:0000313" key="1">
    <source>
        <dbReference type="EMBL" id="EEH11230.1"/>
    </source>
</evidence>
<proteinExistence type="predicted"/>
<gene>
    <name evidence="1" type="ORF">HCBG_00685</name>
</gene>
<dbReference type="EMBL" id="GG663363">
    <property type="protein sequence ID" value="EEH11230.1"/>
    <property type="molecule type" value="Genomic_DNA"/>
</dbReference>
<evidence type="ECO:0000313" key="2">
    <source>
        <dbReference type="Proteomes" id="UP000001631"/>
    </source>
</evidence>
<protein>
    <submittedName>
        <fullName evidence="1">Uncharacterized protein</fullName>
    </submittedName>
</protein>
<accession>C0NC39</accession>
<name>C0NC39_AJECG</name>
<dbReference type="RefSeq" id="XP_045291710.1">
    <property type="nucleotide sequence ID" value="XM_045427735.1"/>
</dbReference>
<dbReference type="AlphaFoldDB" id="C0NC39"/>
<reference evidence="1" key="1">
    <citation type="submission" date="2009-02" db="EMBL/GenBank/DDBJ databases">
        <title>The Genome Sequence of Ajellomyces capsulatus strain G186AR.</title>
        <authorList>
            <consortium name="The Broad Institute Genome Sequencing Platform"/>
            <person name="Champion M."/>
            <person name="Cuomo C."/>
            <person name="Ma L.-J."/>
            <person name="Henn M.R."/>
            <person name="Sil A."/>
            <person name="Goldman B."/>
            <person name="Young S.K."/>
            <person name="Kodira C.D."/>
            <person name="Zeng Q."/>
            <person name="Koehrsen M."/>
            <person name="Alvarado L."/>
            <person name="Berlin A."/>
            <person name="Borenstein D."/>
            <person name="Chen Z."/>
            <person name="Engels R."/>
            <person name="Freedman E."/>
            <person name="Gellesch M."/>
            <person name="Goldberg J."/>
            <person name="Griggs A."/>
            <person name="Gujja S."/>
            <person name="Heiman D."/>
            <person name="Hepburn T."/>
            <person name="Howarth C."/>
            <person name="Jen D."/>
            <person name="Larson L."/>
            <person name="Lewis B."/>
            <person name="Mehta T."/>
            <person name="Park D."/>
            <person name="Pearson M."/>
            <person name="Roberts A."/>
            <person name="Saif S."/>
            <person name="Shea T."/>
            <person name="Shenoy N."/>
            <person name="Sisk P."/>
            <person name="Stolte C."/>
            <person name="Sykes S."/>
            <person name="Walk T."/>
            <person name="White J."/>
            <person name="Yandava C."/>
            <person name="Klein B."/>
            <person name="McEwen J.G."/>
            <person name="Puccia R."/>
            <person name="Goldman G.H."/>
            <person name="Felipe M.S."/>
            <person name="Nino-Vega G."/>
            <person name="San-Blas G."/>
            <person name="Taylor J."/>
            <person name="Mendoza L."/>
            <person name="Galagan J."/>
            <person name="Nusbaum C."/>
            <person name="Birren B."/>
        </authorList>
    </citation>
    <scope>NUCLEOTIDE SEQUENCE</scope>
    <source>
        <strain evidence="1">G186AR</strain>
    </source>
</reference>
<organism evidence="1 2">
    <name type="scientific">Ajellomyces capsulatus (strain G186AR / H82 / ATCC MYA-2454 / RMSCC 2432)</name>
    <name type="common">Darling's disease fungus</name>
    <name type="synonym">Histoplasma capsulatum</name>
    <dbReference type="NCBI Taxonomy" id="447093"/>
    <lineage>
        <taxon>Eukaryota</taxon>
        <taxon>Fungi</taxon>
        <taxon>Dikarya</taxon>
        <taxon>Ascomycota</taxon>
        <taxon>Pezizomycotina</taxon>
        <taxon>Eurotiomycetes</taxon>
        <taxon>Eurotiomycetidae</taxon>
        <taxon>Onygenales</taxon>
        <taxon>Ajellomycetaceae</taxon>
        <taxon>Histoplasma</taxon>
    </lineage>
</organism>
<dbReference type="GeneID" id="69033702"/>
<sequence length="201" mass="22496">MSEVDFNIMEHSGAIHSGPGTQRGNRAIDLIRDPCTRLSMWNQTTRLLANETLRSEIQPLSGGKSLLRSVSRLNDVAEAQRRGLRSINNKLLCTPYLLVIYKHQQDNGVGTRNNEVWASSVRASNANVRGGSLWLIDPELCAPQFAARASWNLTRSRGCLVYWLSTPELSAVPVSKHEESALFFLIAPLLRAEHRHLESPR</sequence>
<keyword evidence="2" id="KW-1185">Reference proteome</keyword>